<keyword evidence="3" id="KW-1185">Reference proteome</keyword>
<reference evidence="2 3" key="1">
    <citation type="submission" date="2018-10" db="EMBL/GenBank/DDBJ databases">
        <authorList>
            <consortium name="Pathogen Informatics"/>
        </authorList>
    </citation>
    <scope>NUCLEOTIDE SEQUENCE [LARGE SCALE GENOMIC DNA]</scope>
</reference>
<dbReference type="OrthoDB" id="6276716at2759"/>
<name>A0A0R3UBY7_MESCO</name>
<dbReference type="STRING" id="53468.A0A0R3UBY7"/>
<evidence type="ECO:0000313" key="2">
    <source>
        <dbReference type="EMBL" id="VDD78433.1"/>
    </source>
</evidence>
<dbReference type="Proteomes" id="UP000267029">
    <property type="component" value="Unassembled WGS sequence"/>
</dbReference>
<evidence type="ECO:0000256" key="1">
    <source>
        <dbReference type="SAM" id="MobiDB-lite"/>
    </source>
</evidence>
<sequence length="527" mass="58286">MDIFAIRRKRKEASHHEIEIKLPSEMSSLAQINENDKISLPPTHPTNLQHKDMVVGFEQAVDDVGDEPPFSNSGDPLLGGDINSHPKGSVGPQPPSLIPNHWYEKRPVVSPKPVYHIPKIKSPSTKTTNQGRQRIPQTQPTTLGSVWQSDANLIHESQNLQYKAKLGKCGGDSAKSLDESTAFPYHQHQPQPRLNQQPKTQQTVHAKGFRQQQHHYQQQPSILRQKTDSTDTADSSQRTRMLKCRMTTENPRTRSLVASRFRLYDSHDFIENGSSSSSGSSNSPASCLSSSSSCTSSTTCAHQNTRDNGGYENLVTYGLRINAFRSMPDMNRALRTTGFPGSSYQPTMSCGHKDCRDYYRLQALRSEINKNPGRRRLMAEKPALFRDREIELTPSSEGEQNEGSGIDKNSAEIQIKVPNPLAYDAYSVHGLSDAISVASSKEGGSVSEDSQSALSESPRRGAYLPNLAPMPPRPPSRISNNSTSLHRIPSVSKRLGSPEVSRSKLRAPTSSSNHPVAPNLLVYEYEA</sequence>
<feature type="compositionally biased region" description="Polar residues" evidence="1">
    <location>
        <begin position="220"/>
        <end position="239"/>
    </location>
</feature>
<feature type="region of interest" description="Disordered" evidence="1">
    <location>
        <begin position="114"/>
        <end position="143"/>
    </location>
</feature>
<accession>A0A0R3UBY7</accession>
<dbReference type="EMBL" id="UXSR01001649">
    <property type="protein sequence ID" value="VDD78433.1"/>
    <property type="molecule type" value="Genomic_DNA"/>
</dbReference>
<proteinExistence type="predicted"/>
<feature type="region of interest" description="Disordered" evidence="1">
    <location>
        <begin position="387"/>
        <end position="409"/>
    </location>
</feature>
<feature type="region of interest" description="Disordered" evidence="1">
    <location>
        <begin position="440"/>
        <end position="518"/>
    </location>
</feature>
<feature type="region of interest" description="Disordered" evidence="1">
    <location>
        <begin position="66"/>
        <end position="92"/>
    </location>
</feature>
<gene>
    <name evidence="2" type="ORF">MCOS_LOCUS4436</name>
</gene>
<organism evidence="2 3">
    <name type="scientific">Mesocestoides corti</name>
    <name type="common">Flatworm</name>
    <dbReference type="NCBI Taxonomy" id="53468"/>
    <lineage>
        <taxon>Eukaryota</taxon>
        <taxon>Metazoa</taxon>
        <taxon>Spiralia</taxon>
        <taxon>Lophotrochozoa</taxon>
        <taxon>Platyhelminthes</taxon>
        <taxon>Cestoda</taxon>
        <taxon>Eucestoda</taxon>
        <taxon>Cyclophyllidea</taxon>
        <taxon>Mesocestoididae</taxon>
        <taxon>Mesocestoides</taxon>
    </lineage>
</organism>
<feature type="compositionally biased region" description="Polar residues" evidence="1">
    <location>
        <begin position="188"/>
        <end position="204"/>
    </location>
</feature>
<feature type="compositionally biased region" description="Polar residues" evidence="1">
    <location>
        <begin position="393"/>
        <end position="403"/>
    </location>
</feature>
<protein>
    <submittedName>
        <fullName evidence="2">Uncharacterized protein</fullName>
    </submittedName>
</protein>
<dbReference type="AlphaFoldDB" id="A0A0R3UBY7"/>
<feature type="compositionally biased region" description="Polar residues" evidence="1">
    <location>
        <begin position="122"/>
        <end position="143"/>
    </location>
</feature>
<evidence type="ECO:0000313" key="3">
    <source>
        <dbReference type="Proteomes" id="UP000267029"/>
    </source>
</evidence>
<feature type="region of interest" description="Disordered" evidence="1">
    <location>
        <begin position="185"/>
        <end position="251"/>
    </location>
</feature>